<feature type="compositionally biased region" description="Low complexity" evidence="1">
    <location>
        <begin position="33"/>
        <end position="45"/>
    </location>
</feature>
<dbReference type="PROSITE" id="PS51673">
    <property type="entry name" value="SUZ"/>
    <property type="match status" value="1"/>
</dbReference>
<keyword evidence="4" id="KW-1185">Reference proteome</keyword>
<reference evidence="3 4" key="1">
    <citation type="submission" date="2018-02" db="EMBL/GenBank/DDBJ databases">
        <title>Genome sequence of the basidiomycete white-rot fungus Phlebia centrifuga.</title>
        <authorList>
            <person name="Granchi Z."/>
            <person name="Peng M."/>
            <person name="de Vries R.P."/>
            <person name="Hilden K."/>
            <person name="Makela M.R."/>
            <person name="Grigoriev I."/>
            <person name="Riley R."/>
        </authorList>
    </citation>
    <scope>NUCLEOTIDE SEQUENCE [LARGE SCALE GENOMIC DNA]</scope>
    <source>
        <strain evidence="3 4">FBCC195</strain>
    </source>
</reference>
<evidence type="ECO:0000313" key="4">
    <source>
        <dbReference type="Proteomes" id="UP000186601"/>
    </source>
</evidence>
<sequence length="150" mass="15510">MPELVISAGTATSLAALPPPAAFQPSLRILKRPSASPSPSSSAAADSQQKSFAEREAQYQAARDRIFGGTPPSDASNTGRHTVKSRTPPSSTSPKLTSQNPPISNVIRNPRGPDTVSGVFSTAQSTSRGVSRGFRGRRGTRGSTAQGPPA</sequence>
<accession>A0A2R6NIB3</accession>
<dbReference type="PANTHER" id="PTHR31796">
    <property type="entry name" value="SUZ DOMAIN-CONTAINING PROTEIN 1"/>
    <property type="match status" value="1"/>
</dbReference>
<comment type="caution">
    <text evidence="3">The sequence shown here is derived from an EMBL/GenBank/DDBJ whole genome shotgun (WGS) entry which is preliminary data.</text>
</comment>
<dbReference type="PANTHER" id="PTHR31796:SF2">
    <property type="entry name" value="SUZ DOMAIN-CONTAINING PROTEIN 1"/>
    <property type="match status" value="1"/>
</dbReference>
<proteinExistence type="predicted"/>
<dbReference type="AlphaFoldDB" id="A0A2R6NIB3"/>
<feature type="region of interest" description="Disordered" evidence="1">
    <location>
        <begin position="28"/>
        <end position="150"/>
    </location>
</feature>
<gene>
    <name evidence="3" type="ORF">PHLCEN_2v11983</name>
</gene>
<feature type="compositionally biased region" description="Low complexity" evidence="1">
    <location>
        <begin position="85"/>
        <end position="98"/>
    </location>
</feature>
<organism evidence="3 4">
    <name type="scientific">Hermanssonia centrifuga</name>
    <dbReference type="NCBI Taxonomy" id="98765"/>
    <lineage>
        <taxon>Eukaryota</taxon>
        <taxon>Fungi</taxon>
        <taxon>Dikarya</taxon>
        <taxon>Basidiomycota</taxon>
        <taxon>Agaricomycotina</taxon>
        <taxon>Agaricomycetes</taxon>
        <taxon>Polyporales</taxon>
        <taxon>Meruliaceae</taxon>
        <taxon>Hermanssonia</taxon>
    </lineage>
</organism>
<dbReference type="EMBL" id="MLYV02001210">
    <property type="protein sequence ID" value="PSR72135.1"/>
    <property type="molecule type" value="Genomic_DNA"/>
</dbReference>
<dbReference type="Proteomes" id="UP000186601">
    <property type="component" value="Unassembled WGS sequence"/>
</dbReference>
<evidence type="ECO:0000313" key="3">
    <source>
        <dbReference type="EMBL" id="PSR72135.1"/>
    </source>
</evidence>
<dbReference type="OrthoDB" id="5373615at2759"/>
<name>A0A2R6NIB3_9APHY</name>
<protein>
    <recommendedName>
        <fullName evidence="2">SUZ domain-containing protein</fullName>
    </recommendedName>
</protein>
<evidence type="ECO:0000256" key="1">
    <source>
        <dbReference type="SAM" id="MobiDB-lite"/>
    </source>
</evidence>
<dbReference type="Pfam" id="PF12752">
    <property type="entry name" value="SUZ"/>
    <property type="match status" value="1"/>
</dbReference>
<evidence type="ECO:0000259" key="2">
    <source>
        <dbReference type="PROSITE" id="PS51673"/>
    </source>
</evidence>
<dbReference type="STRING" id="98765.A0A2R6NIB3"/>
<feature type="compositionally biased region" description="Basic and acidic residues" evidence="1">
    <location>
        <begin position="52"/>
        <end position="66"/>
    </location>
</feature>
<feature type="domain" description="SUZ" evidence="2">
    <location>
        <begin position="1"/>
        <end position="71"/>
    </location>
</feature>
<dbReference type="InterPro" id="IPR024771">
    <property type="entry name" value="SUZ"/>
</dbReference>
<dbReference type="InterPro" id="IPR039228">
    <property type="entry name" value="SZRD1"/>
</dbReference>